<evidence type="ECO:0000313" key="1">
    <source>
        <dbReference type="EMBL" id="GGA08078.1"/>
    </source>
</evidence>
<organism evidence="1 2">
    <name type="scientific">Paenibacillus marchantiophytorum</name>
    <dbReference type="NCBI Taxonomy" id="1619310"/>
    <lineage>
        <taxon>Bacteria</taxon>
        <taxon>Bacillati</taxon>
        <taxon>Bacillota</taxon>
        <taxon>Bacilli</taxon>
        <taxon>Bacillales</taxon>
        <taxon>Paenibacillaceae</taxon>
        <taxon>Paenibacillus</taxon>
    </lineage>
</organism>
<gene>
    <name evidence="1" type="ORF">GCM10008018_62270</name>
</gene>
<evidence type="ECO:0000313" key="2">
    <source>
        <dbReference type="Proteomes" id="UP000615455"/>
    </source>
</evidence>
<keyword evidence="2" id="KW-1185">Reference proteome</keyword>
<dbReference type="Proteomes" id="UP000615455">
    <property type="component" value="Unassembled WGS sequence"/>
</dbReference>
<protein>
    <submittedName>
        <fullName evidence="1">Uncharacterized protein</fullName>
    </submittedName>
</protein>
<reference evidence="2" key="1">
    <citation type="journal article" date="2019" name="Int. J. Syst. Evol. Microbiol.">
        <title>The Global Catalogue of Microorganisms (GCM) 10K type strain sequencing project: providing services to taxonomists for standard genome sequencing and annotation.</title>
        <authorList>
            <consortium name="The Broad Institute Genomics Platform"/>
            <consortium name="The Broad Institute Genome Sequencing Center for Infectious Disease"/>
            <person name="Wu L."/>
            <person name="Ma J."/>
        </authorList>
    </citation>
    <scope>NUCLEOTIDE SEQUENCE [LARGE SCALE GENOMIC DNA]</scope>
    <source>
        <strain evidence="2">CGMCC 1.15043</strain>
    </source>
</reference>
<proteinExistence type="predicted"/>
<accession>A0ABQ1FDJ1</accession>
<name>A0ABQ1FDJ1_9BACL</name>
<comment type="caution">
    <text evidence="1">The sequence shown here is derived from an EMBL/GenBank/DDBJ whole genome shotgun (WGS) entry which is preliminary data.</text>
</comment>
<dbReference type="EMBL" id="BMHE01000053">
    <property type="protein sequence ID" value="GGA08078.1"/>
    <property type="molecule type" value="Genomic_DNA"/>
</dbReference>
<sequence length="57" mass="6442">MVNKVAESVISSMEPSMEGALSHMADNGWDVGLSEKGTSLYRTYETPLRYAEFLWKK</sequence>